<dbReference type="PROSITE" id="PS50082">
    <property type="entry name" value="WD_REPEATS_2"/>
    <property type="match status" value="3"/>
</dbReference>
<feature type="region of interest" description="Disordered" evidence="6">
    <location>
        <begin position="653"/>
        <end position="702"/>
    </location>
</feature>
<dbReference type="PROSITE" id="PS50294">
    <property type="entry name" value="WD_REPEATS_REGION"/>
    <property type="match status" value="1"/>
</dbReference>
<keyword evidence="2" id="KW-0677">Repeat</keyword>
<dbReference type="PROSITE" id="PS50014">
    <property type="entry name" value="BROMODOMAIN_2"/>
    <property type="match status" value="1"/>
</dbReference>
<evidence type="ECO:0000256" key="1">
    <source>
        <dbReference type="ARBA" id="ARBA00022574"/>
    </source>
</evidence>
<protein>
    <submittedName>
        <fullName evidence="9">Bromo domain-containing protein</fullName>
    </submittedName>
</protein>
<dbReference type="SMART" id="SM00320">
    <property type="entry name" value="WD40"/>
    <property type="match status" value="6"/>
</dbReference>
<evidence type="ECO:0000259" key="7">
    <source>
        <dbReference type="PROSITE" id="PS50014"/>
    </source>
</evidence>
<feature type="compositionally biased region" description="Low complexity" evidence="6">
    <location>
        <begin position="1117"/>
        <end position="1129"/>
    </location>
</feature>
<feature type="repeat" description="WD" evidence="5">
    <location>
        <begin position="369"/>
        <end position="403"/>
    </location>
</feature>
<feature type="region of interest" description="Disordered" evidence="6">
    <location>
        <begin position="1170"/>
        <end position="1205"/>
    </location>
</feature>
<feature type="compositionally biased region" description="Basic and acidic residues" evidence="6">
    <location>
        <begin position="672"/>
        <end position="683"/>
    </location>
</feature>
<dbReference type="SUPFAM" id="SSF47370">
    <property type="entry name" value="Bromodomain"/>
    <property type="match status" value="1"/>
</dbReference>
<dbReference type="Pfam" id="PF25437">
    <property type="entry name" value="BRWD1_N"/>
    <property type="match status" value="1"/>
</dbReference>
<dbReference type="PANTHER" id="PTHR16266:SF17">
    <property type="entry name" value="BRWD3"/>
    <property type="match status" value="1"/>
</dbReference>
<keyword evidence="1 5" id="KW-0853">WD repeat</keyword>
<feature type="region of interest" description="Disordered" evidence="6">
    <location>
        <begin position="724"/>
        <end position="776"/>
    </location>
</feature>
<feature type="repeat" description="WD" evidence="5">
    <location>
        <begin position="404"/>
        <end position="446"/>
    </location>
</feature>
<dbReference type="PANTHER" id="PTHR16266">
    <property type="entry name" value="WD REPEAT DOMAIN 9"/>
    <property type="match status" value="1"/>
</dbReference>
<dbReference type="InterPro" id="IPR052060">
    <property type="entry name" value="Bromo_WD_repeat"/>
</dbReference>
<evidence type="ECO:0000313" key="8">
    <source>
        <dbReference type="Proteomes" id="UP000095283"/>
    </source>
</evidence>
<feature type="compositionally biased region" description="Basic and acidic residues" evidence="6">
    <location>
        <begin position="1195"/>
        <end position="1205"/>
    </location>
</feature>
<dbReference type="WBParaSite" id="Hba_08410">
    <property type="protein sequence ID" value="Hba_08410"/>
    <property type="gene ID" value="Hba_08410"/>
</dbReference>
<dbReference type="InterPro" id="IPR057452">
    <property type="entry name" value="BRWD/PHIP_N"/>
</dbReference>
<keyword evidence="8" id="KW-1185">Reference proteome</keyword>
<dbReference type="GO" id="GO:0008360">
    <property type="term" value="P:regulation of cell shape"/>
    <property type="evidence" value="ECO:0007669"/>
    <property type="project" value="TreeGrafter"/>
</dbReference>
<dbReference type="Gene3D" id="2.130.10.10">
    <property type="entry name" value="YVTN repeat-like/Quinoprotein amine dehydrogenase"/>
    <property type="match status" value="2"/>
</dbReference>
<dbReference type="GO" id="GO:0007010">
    <property type="term" value="P:cytoskeleton organization"/>
    <property type="evidence" value="ECO:0007669"/>
    <property type="project" value="TreeGrafter"/>
</dbReference>
<evidence type="ECO:0000256" key="6">
    <source>
        <dbReference type="SAM" id="MobiDB-lite"/>
    </source>
</evidence>
<dbReference type="SMART" id="SM00297">
    <property type="entry name" value="BROMO"/>
    <property type="match status" value="1"/>
</dbReference>
<sequence length="1329" mass="151416">MSVGDCQMPGTSHAPDEQTNFELLLLIERFLANGPCRRAAAVLRRDIEDNQVALKNPLYISRHIINVLKLVPNRHDFNGNQHVQKYLDIVSGLPRSTPSLMDMVSRLSVLSDLTIPPAIRSLPLRLINNKRNCLTRTTGKFLSYLRYCVADADCKYMAIMLDSIRFMSTLTISKYVRLEVSVDKSIRVWSLQTGETVQVFKCHTAVVARVKFLPFVNDMSRYLVSCAFDCQVVFYKFDENTMEFGDLTRFFERDTPGARIISLCHSASGQWVVVGDSHCYLRVFRITPEHGVRKMCDINAHTDRVDSLEWAHAGLRFASGSRDGVAKVWKFSCGQWKSVPLQLQGGELQNAIQSAPTTTSERSKSKYRVTMLCWTLNDSLVITAGSDHVLRTWNPSTGDMLMKLPGHTDDAFVLQAHPVHPEIVLSCGHDGVLAIWDILSGRILRKFTNGVEHRGHSALFDLDVSRDGCSMAAVDSLGHVLIFGLGSNQAAKSVPKQQFFHTDYTPLIQDDSGWVLDESTGLAPHLMPPAHLTDQDLLAHDAEWQRYVPGRDGIKVDNEPAICVWLNRSVIPPLPLSERKNKADEMEVITAAETLEYNEEISREPEPEVEVIVQTVGERRKSEYYIRNAWCIFLCEHIILIYCFCFSDTASSSAPEGTESDTSDTDFSVGGRNRERERRRELVETEPEVTTTSSGRRVQRRMRTVESFSIENQPIRRELARRRVVVDGESSPQEDGIEEDEINRPSASSDRRRRNRLEEPFVETAQSTDAANVERRKKERKKKVSVVWILKERLFLLYLEFCYSNINKILLIPGDEATEADHVSFADCPPLDEDWIGSDVYGVLEARAISSRRLLNSIDSLRGLETVAPFATAVNLEEFPNYAMNIDYPIDLEKISERIRCGFYRRLRSLHQDIRCIAVAAEQFNEPDSVIVRNARVLVEALILFSHYDSLFDVPPEEIVEYRRRQWTRIDADLLNMAASQSSVEQSVPRPGWVRDCKGILQLVMRDPCAAHFLKADTADEVFELAAALEQSCDLSSLVDMLDRGEMSTPHEVAQRVEQMVHACRNCIDDKRNPFERIWNNLDLGGRELRKRQKRERHKAYNTRSCDNQQTSRCLPSTSQQSEQSTNNSYHSRDVNTERSMQYLEIQAPPVQSTSGERRTQSRKALLSVQSYMQPSSVDSSPVRPPALRSRGRPRGNEESQRREAALELQELIEDIEENMSEQYCASVELQDVSEDDSGRSHRKNGRKRRDISEVSRASNFYSTERPSRYSTRSTNNISKRRRIGSSDDEVQSSRRVISRDSLVRRRTTNTVNYAESDDEEQIESHVYL</sequence>
<feature type="region of interest" description="Disordered" evidence="6">
    <location>
        <begin position="1229"/>
        <end position="1293"/>
    </location>
</feature>
<evidence type="ECO:0000256" key="4">
    <source>
        <dbReference type="PROSITE-ProRule" id="PRU00035"/>
    </source>
</evidence>
<feature type="compositionally biased region" description="Basic residues" evidence="6">
    <location>
        <begin position="1090"/>
        <end position="1101"/>
    </location>
</feature>
<feature type="compositionally biased region" description="Polar residues" evidence="6">
    <location>
        <begin position="1102"/>
        <end position="1116"/>
    </location>
</feature>
<dbReference type="InterPro" id="IPR036427">
    <property type="entry name" value="Bromodomain-like_sf"/>
</dbReference>
<dbReference type="InterPro" id="IPR001680">
    <property type="entry name" value="WD40_rpt"/>
</dbReference>
<feature type="compositionally biased region" description="Basic residues" evidence="6">
    <location>
        <begin position="1241"/>
        <end position="1250"/>
    </location>
</feature>
<name>A0A1I7WT84_HETBA</name>
<dbReference type="InterPro" id="IPR001487">
    <property type="entry name" value="Bromodomain"/>
</dbReference>
<dbReference type="InterPro" id="IPR036322">
    <property type="entry name" value="WD40_repeat_dom_sf"/>
</dbReference>
<dbReference type="SUPFAM" id="SSF50978">
    <property type="entry name" value="WD40 repeat-like"/>
    <property type="match status" value="1"/>
</dbReference>
<reference evidence="9" key="1">
    <citation type="submission" date="2016-11" db="UniProtKB">
        <authorList>
            <consortium name="WormBaseParasite"/>
        </authorList>
    </citation>
    <scope>IDENTIFICATION</scope>
</reference>
<dbReference type="Pfam" id="PF00439">
    <property type="entry name" value="Bromodomain"/>
    <property type="match status" value="1"/>
</dbReference>
<evidence type="ECO:0000313" key="9">
    <source>
        <dbReference type="WBParaSite" id="Hba_08410"/>
    </source>
</evidence>
<accession>A0A1I7WT84</accession>
<evidence type="ECO:0000256" key="2">
    <source>
        <dbReference type="ARBA" id="ARBA00022737"/>
    </source>
</evidence>
<feature type="repeat" description="WD" evidence="5">
    <location>
        <begin position="298"/>
        <end position="332"/>
    </location>
</feature>
<feature type="domain" description="Bromo" evidence="7">
    <location>
        <begin position="862"/>
        <end position="932"/>
    </location>
</feature>
<proteinExistence type="predicted"/>
<feature type="region of interest" description="Disordered" evidence="6">
    <location>
        <begin position="1090"/>
        <end position="1133"/>
    </location>
</feature>
<dbReference type="GO" id="GO:0005634">
    <property type="term" value="C:nucleus"/>
    <property type="evidence" value="ECO:0007669"/>
    <property type="project" value="TreeGrafter"/>
</dbReference>
<evidence type="ECO:0000256" key="3">
    <source>
        <dbReference type="ARBA" id="ARBA00023117"/>
    </source>
</evidence>
<dbReference type="InterPro" id="IPR015943">
    <property type="entry name" value="WD40/YVTN_repeat-like_dom_sf"/>
</dbReference>
<dbReference type="PROSITE" id="PS00678">
    <property type="entry name" value="WD_REPEATS_1"/>
    <property type="match status" value="1"/>
</dbReference>
<organism evidence="8 9">
    <name type="scientific">Heterorhabditis bacteriophora</name>
    <name type="common">Entomopathogenic nematode worm</name>
    <dbReference type="NCBI Taxonomy" id="37862"/>
    <lineage>
        <taxon>Eukaryota</taxon>
        <taxon>Metazoa</taxon>
        <taxon>Ecdysozoa</taxon>
        <taxon>Nematoda</taxon>
        <taxon>Chromadorea</taxon>
        <taxon>Rhabditida</taxon>
        <taxon>Rhabditina</taxon>
        <taxon>Rhabditomorpha</taxon>
        <taxon>Strongyloidea</taxon>
        <taxon>Heterorhabditidae</taxon>
        <taxon>Heterorhabditis</taxon>
    </lineage>
</organism>
<dbReference type="InterPro" id="IPR019775">
    <property type="entry name" value="WD40_repeat_CS"/>
</dbReference>
<dbReference type="Gene3D" id="1.20.920.10">
    <property type="entry name" value="Bromodomain-like"/>
    <property type="match status" value="2"/>
</dbReference>
<dbReference type="Pfam" id="PF00400">
    <property type="entry name" value="WD40"/>
    <property type="match status" value="2"/>
</dbReference>
<evidence type="ECO:0000256" key="5">
    <source>
        <dbReference type="PROSITE-ProRule" id="PRU00221"/>
    </source>
</evidence>
<keyword evidence="3 4" id="KW-0103">Bromodomain</keyword>
<dbReference type="GO" id="GO:0006357">
    <property type="term" value="P:regulation of transcription by RNA polymerase II"/>
    <property type="evidence" value="ECO:0007669"/>
    <property type="project" value="TreeGrafter"/>
</dbReference>
<feature type="compositionally biased region" description="Polar residues" evidence="6">
    <location>
        <begin position="1256"/>
        <end position="1278"/>
    </location>
</feature>
<dbReference type="Proteomes" id="UP000095283">
    <property type="component" value="Unplaced"/>
</dbReference>